<evidence type="ECO:0000256" key="3">
    <source>
        <dbReference type="ARBA" id="ARBA00022729"/>
    </source>
</evidence>
<evidence type="ECO:0000256" key="1">
    <source>
        <dbReference type="ARBA" id="ARBA00004613"/>
    </source>
</evidence>
<feature type="binding site" description="axial binding residue" evidence="5">
    <location>
        <position position="508"/>
    </location>
    <ligand>
        <name>heme b</name>
        <dbReference type="ChEBI" id="CHEBI:60344"/>
    </ligand>
    <ligandPart>
        <name>Fe</name>
        <dbReference type="ChEBI" id="CHEBI:18248"/>
    </ligandPart>
</feature>
<evidence type="ECO:0000256" key="6">
    <source>
        <dbReference type="SAM" id="Coils"/>
    </source>
</evidence>
<keyword evidence="9" id="KW-1185">Reference proteome</keyword>
<dbReference type="InterPro" id="IPR037120">
    <property type="entry name" value="Haem_peroxidase_sf_animal"/>
</dbReference>
<dbReference type="Proteomes" id="UP000507470">
    <property type="component" value="Unassembled WGS sequence"/>
</dbReference>
<evidence type="ECO:0000256" key="5">
    <source>
        <dbReference type="PIRSR" id="PIRSR619791-2"/>
    </source>
</evidence>
<feature type="coiled-coil region" evidence="6">
    <location>
        <begin position="26"/>
        <end position="60"/>
    </location>
</feature>
<dbReference type="GO" id="GO:0046872">
    <property type="term" value="F:metal ion binding"/>
    <property type="evidence" value="ECO:0007669"/>
    <property type="project" value="UniProtKB-KW"/>
</dbReference>
<protein>
    <submittedName>
        <fullName evidence="8">PXDN</fullName>
        <ecNumber evidence="8">1.11.1.7</ecNumber>
    </submittedName>
</protein>
<dbReference type="Gene3D" id="1.10.640.10">
    <property type="entry name" value="Haem peroxidase domain superfamily, animal type"/>
    <property type="match status" value="1"/>
</dbReference>
<proteinExistence type="predicted"/>
<feature type="chain" id="PRO_5026648559" evidence="7">
    <location>
        <begin position="23"/>
        <end position="772"/>
    </location>
</feature>
<keyword evidence="3 7" id="KW-0732">Signal</keyword>
<dbReference type="InterPro" id="IPR010255">
    <property type="entry name" value="Haem_peroxidase_sf"/>
</dbReference>
<dbReference type="GO" id="GO:0006979">
    <property type="term" value="P:response to oxidative stress"/>
    <property type="evidence" value="ECO:0007669"/>
    <property type="project" value="InterPro"/>
</dbReference>
<keyword evidence="6" id="KW-0175">Coiled coil</keyword>
<keyword evidence="5" id="KW-0408">Iron</keyword>
<evidence type="ECO:0000256" key="7">
    <source>
        <dbReference type="SAM" id="SignalP"/>
    </source>
</evidence>
<gene>
    <name evidence="8" type="ORF">MCOR_52936</name>
</gene>
<evidence type="ECO:0000256" key="4">
    <source>
        <dbReference type="ARBA" id="ARBA00023180"/>
    </source>
</evidence>
<dbReference type="PRINTS" id="PR00457">
    <property type="entry name" value="ANPEROXIDASE"/>
</dbReference>
<dbReference type="CDD" id="cd09823">
    <property type="entry name" value="peroxinectin_like"/>
    <property type="match status" value="1"/>
</dbReference>
<name>A0A6J8EJE1_MYTCO</name>
<keyword evidence="8" id="KW-0560">Oxidoreductase</keyword>
<dbReference type="GO" id="GO:0140825">
    <property type="term" value="F:lactoperoxidase activity"/>
    <property type="evidence" value="ECO:0007669"/>
    <property type="project" value="UniProtKB-EC"/>
</dbReference>
<evidence type="ECO:0000256" key="2">
    <source>
        <dbReference type="ARBA" id="ARBA00022525"/>
    </source>
</evidence>
<dbReference type="Pfam" id="PF03098">
    <property type="entry name" value="An_peroxidase"/>
    <property type="match status" value="1"/>
</dbReference>
<dbReference type="GO" id="GO:0005576">
    <property type="term" value="C:extracellular region"/>
    <property type="evidence" value="ECO:0007669"/>
    <property type="project" value="UniProtKB-SubCell"/>
</dbReference>
<feature type="signal peptide" evidence="7">
    <location>
        <begin position="1"/>
        <end position="22"/>
    </location>
</feature>
<dbReference type="InterPro" id="IPR019791">
    <property type="entry name" value="Haem_peroxidase_animal"/>
</dbReference>
<comment type="subcellular location">
    <subcellularLocation>
        <location evidence="1">Secreted</location>
    </subcellularLocation>
</comment>
<evidence type="ECO:0000313" key="8">
    <source>
        <dbReference type="EMBL" id="CAC5420744.1"/>
    </source>
</evidence>
<dbReference type="PANTHER" id="PTHR11475">
    <property type="entry name" value="OXIDASE/PEROXIDASE"/>
    <property type="match status" value="1"/>
</dbReference>
<dbReference type="GO" id="GO:0020037">
    <property type="term" value="F:heme binding"/>
    <property type="evidence" value="ECO:0007669"/>
    <property type="project" value="InterPro"/>
</dbReference>
<keyword evidence="4" id="KW-0325">Glycoprotein</keyword>
<dbReference type="EMBL" id="CACVKT020009165">
    <property type="protein sequence ID" value="CAC5420744.1"/>
    <property type="molecule type" value="Genomic_DNA"/>
</dbReference>
<dbReference type="FunFam" id="1.10.640.10:FF:000003">
    <property type="entry name" value="chorion peroxidase"/>
    <property type="match status" value="1"/>
</dbReference>
<keyword evidence="5" id="KW-0349">Heme</keyword>
<dbReference type="PANTHER" id="PTHR11475:SF4">
    <property type="entry name" value="CHORION PEROXIDASE"/>
    <property type="match status" value="1"/>
</dbReference>
<accession>A0A6J8EJE1</accession>
<evidence type="ECO:0000313" key="9">
    <source>
        <dbReference type="Proteomes" id="UP000507470"/>
    </source>
</evidence>
<sequence>MLGLRSILVFAVLFIICHQSTAGKHNDKLTEKELETLEEIEELLEEKEKENALKKREDVELLVKEAFGTCIEEFNRFRERQKKFKMEGLDGKPKRKRNRLFKRSKRSEEIQKIGHILNCAKKTLIKKTGKTLKELRDDLEIAKCWKKTIKELADGNNLKKRHHSSRSKRTTPDECNEITDVNTYRTIDGQCNNLNNPHWGAAFEQQPRFISEVYNNGVDTPRTSVIPGENLPNPRELSNAVFASASETDVDESFNTLMSMNWGQFIDHDIVLTPHITGQDGAEISCCVNGNDPVERDECMAIEVDANDELGITCMEFVRSASAAAFELGDGKQVTNGITSFIDGSMVYGSTTSEVAALRDAGGKLKVKEAANGNLLPEDSSEDSICSLSGDDSDDYCQLAGDVRVNVQPGLGSLHLVFMKEHNRIVDELKTRQPGWTDDKLFNEARKIVGAIIQHITYNEWLENVFVNDVITKYDLGLLSTGFSDDYTDTLDPGITVGFATAALRFGHSQVRSQIAHMGADYSTLTDETNMEITLKNPHMLVDEAGSKVLELVRYMTTVQGAKADEEFSGAIRNKLFNTALDLTSLNIQRGRDHGLPSYTEWRKWCNLPAPVNDDDWSSMTYIKRRPRRLLQNLYKSVHDIDLYVGGMLELRSTALNGGGDFTYVGETFGCILGEQFKNLKNGDRFWYERAEPEGFSESKLAEIRKVTLSGILCKNQMSPVEENRVQMREISNRWTLRHGKDKTVMQDNTRTYEFLCSMSAFLKINSVKHLQ</sequence>
<dbReference type="EC" id="1.11.1.7" evidence="8"/>
<keyword evidence="5" id="KW-0479">Metal-binding</keyword>
<dbReference type="AlphaFoldDB" id="A0A6J8EJE1"/>
<dbReference type="OrthoDB" id="823504at2759"/>
<reference evidence="8 9" key="1">
    <citation type="submission" date="2020-06" db="EMBL/GenBank/DDBJ databases">
        <authorList>
            <person name="Li R."/>
            <person name="Bekaert M."/>
        </authorList>
    </citation>
    <scope>NUCLEOTIDE SEQUENCE [LARGE SCALE GENOMIC DNA]</scope>
    <source>
        <strain evidence="9">wild</strain>
    </source>
</reference>
<keyword evidence="8" id="KW-0575">Peroxidase</keyword>
<dbReference type="PROSITE" id="PS50292">
    <property type="entry name" value="PEROXIDASE_3"/>
    <property type="match status" value="1"/>
</dbReference>
<organism evidence="8 9">
    <name type="scientific">Mytilus coruscus</name>
    <name type="common">Sea mussel</name>
    <dbReference type="NCBI Taxonomy" id="42192"/>
    <lineage>
        <taxon>Eukaryota</taxon>
        <taxon>Metazoa</taxon>
        <taxon>Spiralia</taxon>
        <taxon>Lophotrochozoa</taxon>
        <taxon>Mollusca</taxon>
        <taxon>Bivalvia</taxon>
        <taxon>Autobranchia</taxon>
        <taxon>Pteriomorphia</taxon>
        <taxon>Mytilida</taxon>
        <taxon>Mytiloidea</taxon>
        <taxon>Mytilidae</taxon>
        <taxon>Mytilinae</taxon>
        <taxon>Mytilus</taxon>
    </lineage>
</organism>
<keyword evidence="2" id="KW-0964">Secreted</keyword>
<dbReference type="SUPFAM" id="SSF48113">
    <property type="entry name" value="Heme-dependent peroxidases"/>
    <property type="match status" value="1"/>
</dbReference>